<gene>
    <name evidence="4" type="ORF">MNBD_GAMMA12-3289</name>
</gene>
<dbReference type="PANTHER" id="PTHR33408">
    <property type="entry name" value="TRANSPOSASE"/>
    <property type="match status" value="1"/>
</dbReference>
<evidence type="ECO:0000256" key="1">
    <source>
        <dbReference type="SAM" id="MobiDB-lite"/>
    </source>
</evidence>
<feature type="domain" description="Transposase InsH N-terminal" evidence="2">
    <location>
        <begin position="21"/>
        <end position="110"/>
    </location>
</feature>
<reference evidence="4" key="1">
    <citation type="submission" date="2018-06" db="EMBL/GenBank/DDBJ databases">
        <authorList>
            <person name="Zhirakovskaya E."/>
        </authorList>
    </citation>
    <scope>NUCLEOTIDE SEQUENCE</scope>
</reference>
<dbReference type="EMBL" id="UOFL01000246">
    <property type="protein sequence ID" value="VAW82417.1"/>
    <property type="molecule type" value="Genomic_DNA"/>
</dbReference>
<name>A0A3B0Z4H0_9ZZZZ</name>
<sequence length="528" mass="60617">MPNYIPYDPSQSKMVIINYADQLQPGTFEHAIHFLIEHKLDLSIFDPSFKNDSTGRPAYAPAILLKILLFAYSKGITSSREIQWNCESNIIFKALSCDTVPHFTTIANFVSGYSDEIEILFEQVLLICDEQGLLGKELFAIDGCKMSSNAAKEWSGTHKELKQKRDKIQHQIQHHITEHKKLDKNESRDDERRVRSEQAIETLTKAHEKIDQFLKCASPRMGKGRIKKEVKSNITDNESAKMTTSKGTIQGYNGIATVDKKHQIIVDAQVFGEGQEHHVLEPVLNSVRNRFKRLRIEEDIYREGTVVTADTGYACEANMKYLHENEINGYIPDNKFRQRDPKFSKQKESHGKRKSITGRKKVTKKVTANKIPSSEFDFDPANKTCVCPANENMRLGSELIDRLGHAKIFFEGRLTKCRACELKGRCMHNPESANDRNGHGRQVSFIIKKGKRAPNYTDWMKHRIDSDKGKLIYSHRMSVVEPVFGNIGWNKRLNRFSLRGKKKVQCQWQLYCLIHNIEKLKNYGELAT</sequence>
<organism evidence="4">
    <name type="scientific">hydrothermal vent metagenome</name>
    <dbReference type="NCBI Taxonomy" id="652676"/>
    <lineage>
        <taxon>unclassified sequences</taxon>
        <taxon>metagenomes</taxon>
        <taxon>ecological metagenomes</taxon>
    </lineage>
</organism>
<dbReference type="PANTHER" id="PTHR33408:SF2">
    <property type="entry name" value="TRANSPOSASE DDE DOMAIN-CONTAINING PROTEIN"/>
    <property type="match status" value="1"/>
</dbReference>
<feature type="region of interest" description="Disordered" evidence="1">
    <location>
        <begin position="333"/>
        <end position="365"/>
    </location>
</feature>
<dbReference type="Pfam" id="PF05598">
    <property type="entry name" value="DUF772"/>
    <property type="match status" value="1"/>
</dbReference>
<evidence type="ECO:0000259" key="2">
    <source>
        <dbReference type="Pfam" id="PF05598"/>
    </source>
</evidence>
<feature type="region of interest" description="Disordered" evidence="1">
    <location>
        <begin position="175"/>
        <end position="195"/>
    </location>
</feature>
<dbReference type="InterPro" id="IPR025668">
    <property type="entry name" value="Tnp_DDE_dom"/>
</dbReference>
<proteinExistence type="predicted"/>
<feature type="compositionally biased region" description="Basic residues" evidence="1">
    <location>
        <begin position="350"/>
        <end position="364"/>
    </location>
</feature>
<evidence type="ECO:0000313" key="4">
    <source>
        <dbReference type="EMBL" id="VAW82417.1"/>
    </source>
</evidence>
<protein>
    <submittedName>
        <fullName evidence="4">Transposase</fullName>
    </submittedName>
</protein>
<accession>A0A3B0Z4H0</accession>
<dbReference type="Pfam" id="PF13751">
    <property type="entry name" value="DDE_Tnp_1_6"/>
    <property type="match status" value="1"/>
</dbReference>
<feature type="compositionally biased region" description="Basic and acidic residues" evidence="1">
    <location>
        <begin position="334"/>
        <end position="349"/>
    </location>
</feature>
<feature type="domain" description="Transposase DDE" evidence="3">
    <location>
        <begin position="386"/>
        <end position="520"/>
    </location>
</feature>
<evidence type="ECO:0000259" key="3">
    <source>
        <dbReference type="Pfam" id="PF13751"/>
    </source>
</evidence>
<dbReference type="AlphaFoldDB" id="A0A3B0Z4H0"/>
<dbReference type="InterPro" id="IPR008490">
    <property type="entry name" value="Transposase_InsH_N"/>
</dbReference>